<protein>
    <recommendedName>
        <fullName evidence="5">DUF115 domain-containing protein</fullName>
    </recommendedName>
</protein>
<organism evidence="3 4">
    <name type="scientific">Lipingzhangella rawalii</name>
    <dbReference type="NCBI Taxonomy" id="2055835"/>
    <lineage>
        <taxon>Bacteria</taxon>
        <taxon>Bacillati</taxon>
        <taxon>Actinomycetota</taxon>
        <taxon>Actinomycetes</taxon>
        <taxon>Streptosporangiales</taxon>
        <taxon>Nocardiopsidaceae</taxon>
        <taxon>Lipingzhangella</taxon>
    </lineage>
</organism>
<dbReference type="RefSeq" id="WP_310911276.1">
    <property type="nucleotide sequence ID" value="NZ_JAVLVT010000002.1"/>
</dbReference>
<evidence type="ECO:0000256" key="1">
    <source>
        <dbReference type="SAM" id="Coils"/>
    </source>
</evidence>
<keyword evidence="4" id="KW-1185">Reference proteome</keyword>
<evidence type="ECO:0000256" key="2">
    <source>
        <dbReference type="SAM" id="MobiDB-lite"/>
    </source>
</evidence>
<evidence type="ECO:0000313" key="3">
    <source>
        <dbReference type="EMBL" id="MDS1269728.1"/>
    </source>
</evidence>
<gene>
    <name evidence="3" type="ORF">RIF23_05410</name>
</gene>
<keyword evidence="1" id="KW-0175">Coiled coil</keyword>
<feature type="coiled-coil region" evidence="1">
    <location>
        <begin position="10"/>
        <end position="37"/>
    </location>
</feature>
<evidence type="ECO:0008006" key="5">
    <source>
        <dbReference type="Google" id="ProtNLM"/>
    </source>
</evidence>
<feature type="region of interest" description="Disordered" evidence="2">
    <location>
        <begin position="531"/>
        <end position="557"/>
    </location>
</feature>
<reference evidence="4" key="1">
    <citation type="submission" date="2023-07" db="EMBL/GenBank/DDBJ databases">
        <title>Novel species in the genus Lipingzhangella isolated from Sambhar Salt Lake.</title>
        <authorList>
            <person name="Jiya N."/>
            <person name="Kajale S."/>
            <person name="Sharma A."/>
        </authorList>
    </citation>
    <scope>NUCLEOTIDE SEQUENCE [LARGE SCALE GENOMIC DNA]</scope>
    <source>
        <strain evidence="4">LS1_29</strain>
    </source>
</reference>
<proteinExistence type="predicted"/>
<comment type="caution">
    <text evidence="3">The sequence shown here is derived from an EMBL/GenBank/DDBJ whole genome shotgun (WGS) entry which is preliminary data.</text>
</comment>
<evidence type="ECO:0000313" key="4">
    <source>
        <dbReference type="Proteomes" id="UP001250214"/>
    </source>
</evidence>
<dbReference type="Proteomes" id="UP001250214">
    <property type="component" value="Unassembled WGS sequence"/>
</dbReference>
<dbReference type="EMBL" id="JAVLVT010000002">
    <property type="protein sequence ID" value="MDS1269728.1"/>
    <property type="molecule type" value="Genomic_DNA"/>
</dbReference>
<sequence length="608" mass="64135">MMPRRERSQTEQLRQALAEREEQLAEAHARLAAIEGSTSLRVGQALTAAARSPRRGLARLPRDLYRLWRGSGRRSSAARRGRAEPVLSYAAERQEARLLSGNAGLRDERLLVAGVLAGDLQGGIGASCGADIAPDARVLPLRPHDAQVTFDSVDADLLLVSASAAAPGGPWAHVGQPAVVDRTRVLRWVLESAAARGIPSVLLLDGPCPPGLRQLGFDQVHSGNLGVPLHRYNPVAAGPERSGGPLWVPSGVHPPARSEVLAGLDTLSEPLTGRGDLREQLRNVATAVTDDHHAALRLLACGVRVLLRTDGTVRSEDTTARLRGQLPGLSHTAATDDRELAQSVADLRSAGPLSESERRATLRELFREHASFTLLGGILRGVLPDYASRGIIAPGTRRSVTVLAHPRDDEEAHQLASDVLAQLHPPVAVAVPQAATRLPALRELHAHGVPIHGVPELPATGPTPGDGVATPGANGTAAAADTLVREPTPVDWARLAETAQTPWVAPWRGPVDTTHLVDAVCAAECSGAEAVGPALPPWRASDPEPEDTDSAQSGPDYVFTHAIRPTLARRDLMAEGTHPGVWSRHGARLLALGRCPAQAATPGAHGPS</sequence>
<name>A0ABU2H347_9ACTN</name>
<accession>A0ABU2H347</accession>